<name>A0ABV8ADB4_9DEIO</name>
<evidence type="ECO:0008006" key="3">
    <source>
        <dbReference type="Google" id="ProtNLM"/>
    </source>
</evidence>
<protein>
    <recommendedName>
        <fullName evidence="3">MarR family transcriptional regulator</fullName>
    </recommendedName>
</protein>
<dbReference type="EMBL" id="JBHRZF010000180">
    <property type="protein sequence ID" value="MFC3862208.1"/>
    <property type="molecule type" value="Genomic_DNA"/>
</dbReference>
<proteinExistence type="predicted"/>
<evidence type="ECO:0000313" key="1">
    <source>
        <dbReference type="EMBL" id="MFC3862208.1"/>
    </source>
</evidence>
<keyword evidence="2" id="KW-1185">Reference proteome</keyword>
<comment type="caution">
    <text evidence="1">The sequence shown here is derived from an EMBL/GenBank/DDBJ whole genome shotgun (WGS) entry which is preliminary data.</text>
</comment>
<gene>
    <name evidence="1" type="ORF">ACFOPQ_15695</name>
</gene>
<dbReference type="RefSeq" id="WP_380079859.1">
    <property type="nucleotide sequence ID" value="NZ_JBHRZF010000180.1"/>
</dbReference>
<reference evidence="2" key="1">
    <citation type="journal article" date="2019" name="Int. J. Syst. Evol. Microbiol.">
        <title>The Global Catalogue of Microorganisms (GCM) 10K type strain sequencing project: providing services to taxonomists for standard genome sequencing and annotation.</title>
        <authorList>
            <consortium name="The Broad Institute Genomics Platform"/>
            <consortium name="The Broad Institute Genome Sequencing Center for Infectious Disease"/>
            <person name="Wu L."/>
            <person name="Ma J."/>
        </authorList>
    </citation>
    <scope>NUCLEOTIDE SEQUENCE [LARGE SCALE GENOMIC DNA]</scope>
    <source>
        <strain evidence="2">CCTCC AB 2013263</strain>
    </source>
</reference>
<accession>A0ABV8ADB4</accession>
<evidence type="ECO:0000313" key="2">
    <source>
        <dbReference type="Proteomes" id="UP001595748"/>
    </source>
</evidence>
<organism evidence="1 2">
    <name type="scientific">Deinococcus antarcticus</name>
    <dbReference type="NCBI Taxonomy" id="1298767"/>
    <lineage>
        <taxon>Bacteria</taxon>
        <taxon>Thermotogati</taxon>
        <taxon>Deinococcota</taxon>
        <taxon>Deinococci</taxon>
        <taxon>Deinococcales</taxon>
        <taxon>Deinococcaceae</taxon>
        <taxon>Deinococcus</taxon>
    </lineage>
</organism>
<dbReference type="Proteomes" id="UP001595748">
    <property type="component" value="Unassembled WGS sequence"/>
</dbReference>
<sequence>MTDTALSPTLQALFCPTPPEDSLEEELFWVRNELARVQARNELLRYIDALTQAHELDVNMLAFLGHVQRHVCLSGHESYTLRTLGQALGIPPLPLELTQMEATRHAYITSEGKWTGSWRRVILTPAGEHHLKALRRTFQEVLDHTKPLKTSH</sequence>